<dbReference type="AlphaFoldDB" id="A0A1I0Z0W2"/>
<proteinExistence type="predicted"/>
<keyword evidence="3" id="KW-1185">Reference proteome</keyword>
<dbReference type="EMBL" id="FOJY01000012">
    <property type="protein sequence ID" value="SFB18756.1"/>
    <property type="molecule type" value="Genomic_DNA"/>
</dbReference>
<feature type="coiled-coil region" evidence="1">
    <location>
        <begin position="223"/>
        <end position="309"/>
    </location>
</feature>
<feature type="coiled-coil region" evidence="1">
    <location>
        <begin position="81"/>
        <end position="108"/>
    </location>
</feature>
<dbReference type="RefSeq" id="WP_143088294.1">
    <property type="nucleotide sequence ID" value="NZ_FOJY01000012.1"/>
</dbReference>
<sequence>MKVNSKIMNLSEDALIARSKKDSKKKTKDKNTIDFSSLKEKLDPISRKREEARKKAMKIVSDAFASDQRLADRLDQRRDRIRYLYMEMDEANDNIKEVEKKRGELRNSLGIDENSQEEKDLKLLEKQRKSWNPEASISLTEDEIKRIEQIEKNGLTEYQEMSLALYAGEAPYRMTINDAIKDIKDENLILTRSLREMYKSHTMHDAKEQADAVLEAASKDIISMILEEAKENIEEKFEKEKEKAKEKAEKEEKLKERIDEAKEKKKEKEKFIDEILGIVMEAVDSKNELNDTKEEIKAIVAKMKLIEDDIKGASVDENV</sequence>
<keyword evidence="1" id="KW-0175">Coiled coil</keyword>
<evidence type="ECO:0000313" key="3">
    <source>
        <dbReference type="Proteomes" id="UP000198838"/>
    </source>
</evidence>
<protein>
    <submittedName>
        <fullName evidence="2">Uncharacterized protein</fullName>
    </submittedName>
</protein>
<dbReference type="Proteomes" id="UP000198838">
    <property type="component" value="Unassembled WGS sequence"/>
</dbReference>
<reference evidence="2 3" key="1">
    <citation type="submission" date="2016-10" db="EMBL/GenBank/DDBJ databases">
        <authorList>
            <person name="de Groot N.N."/>
        </authorList>
    </citation>
    <scope>NUCLEOTIDE SEQUENCE [LARGE SCALE GENOMIC DNA]</scope>
    <source>
        <strain evidence="2 3">DSM 5522</strain>
    </source>
</reference>
<gene>
    <name evidence="2" type="ORF">SAMN05216249_11235</name>
</gene>
<accession>A0A1I0Z0W2</accession>
<name>A0A1I0Z0W2_9FIRM</name>
<evidence type="ECO:0000313" key="2">
    <source>
        <dbReference type="EMBL" id="SFB18756.1"/>
    </source>
</evidence>
<organism evidence="2 3">
    <name type="scientific">Acetitomaculum ruminis DSM 5522</name>
    <dbReference type="NCBI Taxonomy" id="1120918"/>
    <lineage>
        <taxon>Bacteria</taxon>
        <taxon>Bacillati</taxon>
        <taxon>Bacillota</taxon>
        <taxon>Clostridia</taxon>
        <taxon>Lachnospirales</taxon>
        <taxon>Lachnospiraceae</taxon>
        <taxon>Acetitomaculum</taxon>
    </lineage>
</organism>
<dbReference type="OrthoDB" id="1997688at2"/>
<evidence type="ECO:0000256" key="1">
    <source>
        <dbReference type="SAM" id="Coils"/>
    </source>
</evidence>